<name>A0AAW8PYQ7_VIBPH</name>
<dbReference type="Proteomes" id="UP001253193">
    <property type="component" value="Unassembled WGS sequence"/>
</dbReference>
<dbReference type="InterPro" id="IPR019701">
    <property type="entry name" value="Phage_P22_NinX"/>
</dbReference>
<protein>
    <submittedName>
        <fullName evidence="1">DUF2591 family protein</fullName>
    </submittedName>
</protein>
<dbReference type="Pfam" id="PF10765">
    <property type="entry name" value="Phage_P22_NinX"/>
    <property type="match status" value="1"/>
</dbReference>
<proteinExistence type="predicted"/>
<accession>A0AAW8PYQ7</accession>
<gene>
    <name evidence="1" type="ORF">QX249_10855</name>
</gene>
<evidence type="ECO:0000313" key="1">
    <source>
        <dbReference type="EMBL" id="MDS1821161.1"/>
    </source>
</evidence>
<reference evidence="1" key="1">
    <citation type="submission" date="2023-06" db="EMBL/GenBank/DDBJ databases">
        <title>Genomic Diversity of Vibrio spp. and Metagenomic Analysis of Pathogens in Florida Gulf Coastal Waters Following Hurricane Ian.</title>
        <authorList>
            <person name="Brumfield K.D."/>
        </authorList>
    </citation>
    <scope>NUCLEOTIDE SEQUENCE</scope>
    <source>
        <strain evidence="1">WBS2B-138</strain>
    </source>
</reference>
<dbReference type="AlphaFoldDB" id="A0AAW8PYQ7"/>
<dbReference type="RefSeq" id="WP_311020017.1">
    <property type="nucleotide sequence ID" value="NZ_JAUHGG010000003.1"/>
</dbReference>
<evidence type="ECO:0000313" key="2">
    <source>
        <dbReference type="Proteomes" id="UP001253193"/>
    </source>
</evidence>
<sequence>MPKSTTRNTLSLIGKELDWTVAKALGLNTVIKDDSLFVLAEAFSEQNWDLKPDNLVEFKPSTNFGIGGEIINKLGIDVRQYKMSAYQILDPRHYDLSKGDELRTHDKLNREMVFRPNTIPPEQGMWFAKSPTSHSSTTWNKDKDATGDTFLVAAMRQIAHSHFGEFTEIPNILNGVLQ</sequence>
<dbReference type="EMBL" id="JAUHGG010000003">
    <property type="protein sequence ID" value="MDS1821161.1"/>
    <property type="molecule type" value="Genomic_DNA"/>
</dbReference>
<organism evidence="1 2">
    <name type="scientific">Vibrio parahaemolyticus</name>
    <dbReference type="NCBI Taxonomy" id="670"/>
    <lineage>
        <taxon>Bacteria</taxon>
        <taxon>Pseudomonadati</taxon>
        <taxon>Pseudomonadota</taxon>
        <taxon>Gammaproteobacteria</taxon>
        <taxon>Vibrionales</taxon>
        <taxon>Vibrionaceae</taxon>
        <taxon>Vibrio</taxon>
    </lineage>
</organism>
<comment type="caution">
    <text evidence="1">The sequence shown here is derived from an EMBL/GenBank/DDBJ whole genome shotgun (WGS) entry which is preliminary data.</text>
</comment>